<organism evidence="4 5">
    <name type="scientific">Paludisphaera borealis</name>
    <dbReference type="NCBI Taxonomy" id="1387353"/>
    <lineage>
        <taxon>Bacteria</taxon>
        <taxon>Pseudomonadati</taxon>
        <taxon>Planctomycetota</taxon>
        <taxon>Planctomycetia</taxon>
        <taxon>Isosphaerales</taxon>
        <taxon>Isosphaeraceae</taxon>
        <taxon>Paludisphaera</taxon>
    </lineage>
</organism>
<evidence type="ECO:0000259" key="3">
    <source>
        <dbReference type="Pfam" id="PF05193"/>
    </source>
</evidence>
<dbReference type="Pfam" id="PF05193">
    <property type="entry name" value="Peptidase_M16_C"/>
    <property type="match status" value="1"/>
</dbReference>
<sequence>MPFSFRLLLPAVLCLVVPAWRIDVLAAEPPKPTTTADTVIASSAGPLAAFRFVFQVGSQDDPKGKEGLAALTAAMVAEGGTQSLRYDQVLEKFYPIAAGLSGRCLKEVSVFSGTVHRDNLGVYIPLATEMIASPRFAPEDFDRLRKEALDYVTKTLRGDNDEELGKWTLQTALYEGHPYGHPDRGTVAGLNAITLADVKAFHRDRYTRQALCAALAGAVDESTSAQVEMGLAPLPREGAGRGPELPPVKPTVGLDVTIVGKAAESTAISIGFPINVTWADDDFYALAVANSYLGEHRTFNGKLMQDLRGHRGLNYGDYSYIEDFIQEGSSTFAIPNNPRRQQYFSIWIRPVPRDKAVFALRAGLWELDRLVDKGMSPEDFESTRSFLLNYSKLWGQTLSRRLGYLVEGRRYGRKDLIAELAERLPKLTVEQVNAAVRKHLKPPGMKVAIVDLSPDDLRRVLMSGDQTPITYDTQGTPANILAEDKQIAVFPLPNVRVRIVPASQMFEK</sequence>
<dbReference type="PANTHER" id="PTHR11851:SF49">
    <property type="entry name" value="MITOCHONDRIAL-PROCESSING PEPTIDASE SUBUNIT ALPHA"/>
    <property type="match status" value="1"/>
</dbReference>
<keyword evidence="2" id="KW-0732">Signal</keyword>
<keyword evidence="4" id="KW-0378">Hydrolase</keyword>
<dbReference type="GO" id="GO:0046872">
    <property type="term" value="F:metal ion binding"/>
    <property type="evidence" value="ECO:0007669"/>
    <property type="project" value="InterPro"/>
</dbReference>
<evidence type="ECO:0000256" key="1">
    <source>
        <dbReference type="ARBA" id="ARBA00007261"/>
    </source>
</evidence>
<dbReference type="RefSeq" id="WP_076343785.1">
    <property type="nucleotide sequence ID" value="NZ_CP019082.1"/>
</dbReference>
<dbReference type="AlphaFoldDB" id="A0A1U7CL73"/>
<dbReference type="GO" id="GO:0008233">
    <property type="term" value="F:peptidase activity"/>
    <property type="evidence" value="ECO:0007669"/>
    <property type="project" value="UniProtKB-KW"/>
</dbReference>
<dbReference type="EC" id="3.4.24.-" evidence="4"/>
<dbReference type="STRING" id="1387353.BSF38_01060"/>
<evidence type="ECO:0000313" key="5">
    <source>
        <dbReference type="Proteomes" id="UP000186309"/>
    </source>
</evidence>
<accession>A0A1U7CL73</accession>
<dbReference type="Gene3D" id="3.30.830.10">
    <property type="entry name" value="Metalloenzyme, LuxS/M16 peptidase-like"/>
    <property type="match status" value="2"/>
</dbReference>
<feature type="domain" description="Peptidase M16 C-terminal" evidence="3">
    <location>
        <begin position="193"/>
        <end position="385"/>
    </location>
</feature>
<evidence type="ECO:0000256" key="2">
    <source>
        <dbReference type="SAM" id="SignalP"/>
    </source>
</evidence>
<dbReference type="SUPFAM" id="SSF63411">
    <property type="entry name" value="LuxS/MPP-like metallohydrolase"/>
    <property type="match status" value="2"/>
</dbReference>
<dbReference type="EMBL" id="CP019082">
    <property type="protein sequence ID" value="APW59633.1"/>
    <property type="molecule type" value="Genomic_DNA"/>
</dbReference>
<dbReference type="PANTHER" id="PTHR11851">
    <property type="entry name" value="METALLOPROTEASE"/>
    <property type="match status" value="1"/>
</dbReference>
<dbReference type="Proteomes" id="UP000186309">
    <property type="component" value="Chromosome"/>
</dbReference>
<dbReference type="InterPro" id="IPR007863">
    <property type="entry name" value="Peptidase_M16_C"/>
</dbReference>
<keyword evidence="4" id="KW-0645">Protease</keyword>
<keyword evidence="5" id="KW-1185">Reference proteome</keyword>
<comment type="similarity">
    <text evidence="1">Belongs to the peptidase M16 family.</text>
</comment>
<dbReference type="InterPro" id="IPR050361">
    <property type="entry name" value="MPP/UQCRC_Complex"/>
</dbReference>
<feature type="chain" id="PRO_5012007401" evidence="2">
    <location>
        <begin position="27"/>
        <end position="508"/>
    </location>
</feature>
<proteinExistence type="inferred from homology"/>
<gene>
    <name evidence="4" type="ORF">BSF38_01060</name>
</gene>
<evidence type="ECO:0000313" key="4">
    <source>
        <dbReference type="EMBL" id="APW59633.1"/>
    </source>
</evidence>
<dbReference type="InterPro" id="IPR011249">
    <property type="entry name" value="Metalloenz_LuxS/M16"/>
</dbReference>
<reference evidence="5" key="1">
    <citation type="submission" date="2016-12" db="EMBL/GenBank/DDBJ databases">
        <title>Comparative genomics of four Isosphaeraceae planctomycetes: a common pool of plasmids and glycoside hydrolase genes.</title>
        <authorList>
            <person name="Ivanova A."/>
        </authorList>
    </citation>
    <scope>NUCLEOTIDE SEQUENCE [LARGE SCALE GENOMIC DNA]</scope>
    <source>
        <strain evidence="5">PX4</strain>
    </source>
</reference>
<dbReference type="OrthoDB" id="9762085at2"/>
<protein>
    <submittedName>
        <fullName evidence="4">Putative zinc protease</fullName>
        <ecNumber evidence="4">3.4.24.-</ecNumber>
    </submittedName>
</protein>
<feature type="signal peptide" evidence="2">
    <location>
        <begin position="1"/>
        <end position="26"/>
    </location>
</feature>
<name>A0A1U7CL73_9BACT</name>
<dbReference type="KEGG" id="pbor:BSF38_01060"/>
<dbReference type="GO" id="GO:0006508">
    <property type="term" value="P:proteolysis"/>
    <property type="evidence" value="ECO:0007669"/>
    <property type="project" value="UniProtKB-KW"/>
</dbReference>